<organism evidence="1 2">
    <name type="scientific">Rhodococcus aetherivorans</name>
    <dbReference type="NCBI Taxonomy" id="191292"/>
    <lineage>
        <taxon>Bacteria</taxon>
        <taxon>Bacillati</taxon>
        <taxon>Actinomycetota</taxon>
        <taxon>Actinomycetes</taxon>
        <taxon>Mycobacteriales</taxon>
        <taxon>Nocardiaceae</taxon>
        <taxon>Rhodococcus</taxon>
    </lineage>
</organism>
<proteinExistence type="predicted"/>
<sequence>MDTGWDEHAVRALRAALHTSTDTVLELMRGRPADAVLQLIGDALVAAVDDRLPGAREVATRCAAALHVRGWTGDAELADQLEAALARATPMLRPLAVDLDELSSLLEGDVVYGGGRLDLETGQTWPAMVIDEMSDDDADGDPDRWLFVECVGSRPGYRDMEVFLDSVADPALAEQLRIALGGRGAFRRFKDALSQSPNEFHRYRLFSDERRAGRARAWLTDQGYRVRPRRIG</sequence>
<dbReference type="RefSeq" id="WP_263509114.1">
    <property type="nucleotide sequence ID" value="NZ_CP106982.1"/>
</dbReference>
<reference evidence="1" key="1">
    <citation type="submission" date="2022-09" db="EMBL/GenBank/DDBJ databases">
        <title>The genome sequence of Rhodococcus aetherivorans N1.</title>
        <authorList>
            <person name="Jiang W."/>
        </authorList>
    </citation>
    <scope>NUCLEOTIDE SEQUENCE</scope>
    <source>
        <strain evidence="1">N1</strain>
    </source>
</reference>
<dbReference type="GeneID" id="83619865"/>
<dbReference type="Pfam" id="PF03682">
    <property type="entry name" value="UPF0158"/>
    <property type="match status" value="1"/>
</dbReference>
<dbReference type="Proteomes" id="UP001163947">
    <property type="component" value="Chromosome"/>
</dbReference>
<dbReference type="EMBL" id="CP106982">
    <property type="protein sequence ID" value="UYF95233.1"/>
    <property type="molecule type" value="Genomic_DNA"/>
</dbReference>
<protein>
    <submittedName>
        <fullName evidence="1">UPF0158 family protein</fullName>
    </submittedName>
</protein>
<name>A0AA46P2M0_9NOCA</name>
<accession>A0AA46P2M0</accession>
<evidence type="ECO:0000313" key="2">
    <source>
        <dbReference type="Proteomes" id="UP001163947"/>
    </source>
</evidence>
<dbReference type="InterPro" id="IPR005361">
    <property type="entry name" value="UPF0158"/>
</dbReference>
<evidence type="ECO:0000313" key="1">
    <source>
        <dbReference type="EMBL" id="UYF95233.1"/>
    </source>
</evidence>
<dbReference type="AlphaFoldDB" id="A0AA46P2M0"/>
<gene>
    <name evidence="1" type="ORF">OCS65_05570</name>
</gene>